<dbReference type="Gene3D" id="3.40.50.800">
    <property type="entry name" value="Anticodon-binding domain"/>
    <property type="match status" value="1"/>
</dbReference>
<dbReference type="Pfam" id="PF00749">
    <property type="entry name" value="tRNA-synt_1c"/>
    <property type="match status" value="1"/>
</dbReference>
<evidence type="ECO:0000256" key="17">
    <source>
        <dbReference type="ARBA" id="ARBA00067786"/>
    </source>
</evidence>
<dbReference type="PANTHER" id="PTHR43382:SF2">
    <property type="entry name" value="BIFUNCTIONAL GLUTAMATE_PROLINE--TRNA LIGASE"/>
    <property type="match status" value="1"/>
</dbReference>
<dbReference type="GO" id="GO:0003723">
    <property type="term" value="F:RNA binding"/>
    <property type="evidence" value="ECO:0007669"/>
    <property type="project" value="UniProtKB-KW"/>
</dbReference>
<proteinExistence type="inferred from homology"/>
<dbReference type="InterPro" id="IPR020061">
    <property type="entry name" value="Glu_tRNA_lig_a-bdl"/>
</dbReference>
<dbReference type="SUPFAM" id="SSF52374">
    <property type="entry name" value="Nucleotidylyl transferase"/>
    <property type="match status" value="1"/>
</dbReference>
<dbReference type="HAMAP" id="MF_01571">
    <property type="entry name" value="Pro_tRNA_synth_type3"/>
    <property type="match status" value="1"/>
</dbReference>
<dbReference type="Gene3D" id="3.90.800.10">
    <property type="entry name" value="Glutamyl-tRNA Synthetase, Domain 3"/>
    <property type="match status" value="1"/>
</dbReference>
<dbReference type="SUPFAM" id="SSF52954">
    <property type="entry name" value="Class II aaRS ABD-related"/>
    <property type="match status" value="1"/>
</dbReference>
<feature type="domain" description="WHEP-TRS" evidence="21">
    <location>
        <begin position="1167"/>
        <end position="1223"/>
    </location>
</feature>
<evidence type="ECO:0000256" key="13">
    <source>
        <dbReference type="ARBA" id="ARBA00023268"/>
    </source>
</evidence>
<dbReference type="PRINTS" id="PR00987">
    <property type="entry name" value="TRNASYNTHGLU"/>
</dbReference>
<dbReference type="CDD" id="cd00862">
    <property type="entry name" value="ProRS_anticodon_zinc"/>
    <property type="match status" value="1"/>
</dbReference>
<protein>
    <recommendedName>
        <fullName evidence="17">Bifunctional glutamate/proline--tRNA ligase</fullName>
        <ecNumber evidence="2">6.1.1.15</ecNumber>
        <ecNumber evidence="3">6.1.1.17</ecNumber>
    </recommendedName>
    <alternativeName>
        <fullName evidence="18">Bifunctional aminoacyl-tRNA synthetase</fullName>
    </alternativeName>
</protein>
<keyword evidence="6" id="KW-0479">Metal-binding</keyword>
<dbReference type="Gene3D" id="3.30.110.30">
    <property type="entry name" value="C-terminal domain of ProRS"/>
    <property type="match status" value="1"/>
</dbReference>
<feature type="domain" description="WHEP-TRS" evidence="21">
    <location>
        <begin position="951"/>
        <end position="1007"/>
    </location>
</feature>
<keyword evidence="11" id="KW-0648">Protein biosynthesis</keyword>
<dbReference type="InterPro" id="IPR045864">
    <property type="entry name" value="aa-tRNA-synth_II/BPL/LPL"/>
</dbReference>
<dbReference type="InterPro" id="IPR006195">
    <property type="entry name" value="aa-tRNA-synth_II"/>
</dbReference>
<dbReference type="InterPro" id="IPR004154">
    <property type="entry name" value="Anticodon-bd"/>
</dbReference>
<dbReference type="GO" id="GO:0006424">
    <property type="term" value="P:glutamyl-tRNA aminoacylation"/>
    <property type="evidence" value="ECO:0007669"/>
    <property type="project" value="InterPro"/>
</dbReference>
<dbReference type="GO" id="GO:0005524">
    <property type="term" value="F:ATP binding"/>
    <property type="evidence" value="ECO:0007669"/>
    <property type="project" value="UniProtKB-KW"/>
</dbReference>
<dbReference type="FunFam" id="3.30.110.30:FF:000001">
    <property type="entry name" value="Bifunctional glutamate/proline--tRNA ligase"/>
    <property type="match status" value="1"/>
</dbReference>
<feature type="domain" description="WHEP-TRS" evidence="21">
    <location>
        <begin position="744"/>
        <end position="800"/>
    </location>
</feature>
<feature type="domain" description="WHEP-TRS" evidence="21">
    <location>
        <begin position="1096"/>
        <end position="1152"/>
    </location>
</feature>
<evidence type="ECO:0000256" key="7">
    <source>
        <dbReference type="ARBA" id="ARBA00022741"/>
    </source>
</evidence>
<dbReference type="InterPro" id="IPR011035">
    <property type="entry name" value="Ribosomal_bL25/Gln-tRNA_synth"/>
</dbReference>
<dbReference type="FunFam" id="3.30.930.10:FF:000007">
    <property type="entry name" value="Bifunctional glutamate/proline--tRNA ligase"/>
    <property type="match status" value="1"/>
</dbReference>
<keyword evidence="5" id="KW-0436">Ligase</keyword>
<evidence type="ECO:0000256" key="6">
    <source>
        <dbReference type="ARBA" id="ARBA00022723"/>
    </source>
</evidence>
<feature type="region of interest" description="Disordered" evidence="19">
    <location>
        <begin position="170"/>
        <end position="190"/>
    </location>
</feature>
<dbReference type="HAMAP" id="MF_02076">
    <property type="entry name" value="Glu_tRNA_synth_type2"/>
    <property type="match status" value="1"/>
</dbReference>
<dbReference type="GO" id="GO:0005737">
    <property type="term" value="C:cytoplasm"/>
    <property type="evidence" value="ECO:0007669"/>
    <property type="project" value="InterPro"/>
</dbReference>
<evidence type="ECO:0000256" key="12">
    <source>
        <dbReference type="ARBA" id="ARBA00023146"/>
    </source>
</evidence>
<comment type="similarity">
    <text evidence="1">In the C-terminal section; belongs to the class-II aminoacyl-tRNA synthetase family.</text>
</comment>
<evidence type="ECO:0000256" key="5">
    <source>
        <dbReference type="ARBA" id="ARBA00022598"/>
    </source>
</evidence>
<dbReference type="Proteomes" id="UP001152799">
    <property type="component" value="Chromosome 2"/>
</dbReference>
<dbReference type="FunFam" id="3.40.50.620:FF:000070">
    <property type="entry name" value="Bifunctional glutamate/proline--tRNA ligase"/>
    <property type="match status" value="1"/>
</dbReference>
<keyword evidence="10" id="KW-0694">RNA-binding</keyword>
<dbReference type="GO" id="GO:0004827">
    <property type="term" value="F:proline-tRNA ligase activity"/>
    <property type="evidence" value="ECO:0007669"/>
    <property type="project" value="UniProtKB-EC"/>
</dbReference>
<keyword evidence="8" id="KW-0862">Zinc</keyword>
<dbReference type="GO" id="GO:0046872">
    <property type="term" value="F:metal ion binding"/>
    <property type="evidence" value="ECO:0007669"/>
    <property type="project" value="UniProtKB-KW"/>
</dbReference>
<dbReference type="GO" id="GO:0017101">
    <property type="term" value="C:aminoacyl-tRNA synthetase multienzyme complex"/>
    <property type="evidence" value="ECO:0007669"/>
    <property type="project" value="UniProtKB-ARBA"/>
</dbReference>
<dbReference type="Gene3D" id="1.10.287.10">
    <property type="entry name" value="S15/NS1, RNA-binding"/>
    <property type="match status" value="7"/>
</dbReference>
<keyword evidence="4" id="KW-0597">Phosphoprotein</keyword>
<evidence type="ECO:0000256" key="3">
    <source>
        <dbReference type="ARBA" id="ARBA00012835"/>
    </source>
</evidence>
<dbReference type="PANTHER" id="PTHR43382">
    <property type="entry name" value="PROLYL-TRNA SYNTHETASE"/>
    <property type="match status" value="1"/>
</dbReference>
<evidence type="ECO:0000256" key="18">
    <source>
        <dbReference type="ARBA" id="ARBA00076053"/>
    </source>
</evidence>
<feature type="domain" description="WHEP-TRS" evidence="21">
    <location>
        <begin position="1020"/>
        <end position="1076"/>
    </location>
</feature>
<feature type="region of interest" description="Disordered" evidence="19">
    <location>
        <begin position="867"/>
        <end position="889"/>
    </location>
</feature>
<dbReference type="InterPro" id="IPR004526">
    <property type="entry name" value="Glu-tRNA-synth_arc/euk"/>
</dbReference>
<dbReference type="InterPro" id="IPR017449">
    <property type="entry name" value="Pro-tRNA_synth_II"/>
</dbReference>
<dbReference type="SUPFAM" id="SSF47616">
    <property type="entry name" value="GST C-terminal domain-like"/>
    <property type="match status" value="1"/>
</dbReference>
<evidence type="ECO:0000313" key="22">
    <source>
        <dbReference type="EMBL" id="CAG9764840.1"/>
    </source>
</evidence>
<dbReference type="SUPFAM" id="SSF47060">
    <property type="entry name" value="S15/NS1 RNA-binding domain"/>
    <property type="match status" value="7"/>
</dbReference>
<feature type="domain" description="Aminoacyl-transfer RNA synthetases class-II family profile" evidence="20">
    <location>
        <begin position="1302"/>
        <end position="1543"/>
    </location>
</feature>
<evidence type="ECO:0000256" key="19">
    <source>
        <dbReference type="SAM" id="MobiDB-lite"/>
    </source>
</evidence>
<dbReference type="FunFam" id="1.10.1160.10:FF:000001">
    <property type="entry name" value="Glutamine--tRNA ligase"/>
    <property type="match status" value="1"/>
</dbReference>
<dbReference type="EMBL" id="OU892278">
    <property type="protein sequence ID" value="CAG9764840.1"/>
    <property type="molecule type" value="Genomic_DNA"/>
</dbReference>
<dbReference type="Gene3D" id="1.10.1160.10">
    <property type="entry name" value="Glutamyl-trna Synthetase, Domain 2"/>
    <property type="match status" value="1"/>
</dbReference>
<keyword evidence="9" id="KW-0067">ATP-binding</keyword>
<dbReference type="InterPro" id="IPR009068">
    <property type="entry name" value="uS15_NS1_RNA-bd_sf"/>
</dbReference>
<dbReference type="FunFam" id="3.90.800.10:FF:000001">
    <property type="entry name" value="Glutamine--tRNA ligase"/>
    <property type="match status" value="1"/>
</dbReference>
<keyword evidence="23" id="KW-1185">Reference proteome</keyword>
<evidence type="ECO:0000256" key="14">
    <source>
        <dbReference type="ARBA" id="ARBA00047366"/>
    </source>
</evidence>
<name>A0A9N9MMJ8_9CUCU</name>
<dbReference type="CDD" id="cd00936">
    <property type="entry name" value="WEPRS_RNA"/>
    <property type="match status" value="7"/>
</dbReference>
<feature type="domain" description="WHEP-TRS" evidence="21">
    <location>
        <begin position="877"/>
        <end position="933"/>
    </location>
</feature>
<dbReference type="SMART" id="SM00991">
    <property type="entry name" value="WHEP-TRS"/>
    <property type="match status" value="7"/>
</dbReference>
<dbReference type="CDD" id="cd00778">
    <property type="entry name" value="ProRS_core_arch_euk"/>
    <property type="match status" value="1"/>
</dbReference>
<evidence type="ECO:0000256" key="15">
    <source>
        <dbReference type="ARBA" id="ARBA00050792"/>
    </source>
</evidence>
<dbReference type="OrthoDB" id="1350766at2759"/>
<feature type="compositionally biased region" description="Polar residues" evidence="19">
    <location>
        <begin position="867"/>
        <end position="886"/>
    </location>
</feature>
<dbReference type="SUPFAM" id="SSF64586">
    <property type="entry name" value="C-terminal domain of ProRS"/>
    <property type="match status" value="1"/>
</dbReference>
<feature type="domain" description="WHEP-TRS" evidence="21">
    <location>
        <begin position="811"/>
        <end position="867"/>
    </location>
</feature>
<dbReference type="InterPro" id="IPR033721">
    <property type="entry name" value="ProRS_core_arch_euk"/>
</dbReference>
<evidence type="ECO:0000256" key="9">
    <source>
        <dbReference type="ARBA" id="ARBA00022840"/>
    </source>
</evidence>
<dbReference type="FunFam" id="3.40.50.800:FF:000005">
    <property type="entry name" value="bifunctional glutamate/proline--tRNA ligase"/>
    <property type="match status" value="1"/>
</dbReference>
<dbReference type="Pfam" id="PF09180">
    <property type="entry name" value="ProRS-C_1"/>
    <property type="match status" value="1"/>
</dbReference>
<comment type="catalytic activity">
    <reaction evidence="15">
        <text>tRNA(Pro) + L-proline + ATP = L-prolyl-tRNA(Pro) + AMP + diphosphate</text>
        <dbReference type="Rhea" id="RHEA:14305"/>
        <dbReference type="Rhea" id="RHEA-COMP:9700"/>
        <dbReference type="Rhea" id="RHEA-COMP:9702"/>
        <dbReference type="ChEBI" id="CHEBI:30616"/>
        <dbReference type="ChEBI" id="CHEBI:33019"/>
        <dbReference type="ChEBI" id="CHEBI:60039"/>
        <dbReference type="ChEBI" id="CHEBI:78442"/>
        <dbReference type="ChEBI" id="CHEBI:78532"/>
        <dbReference type="ChEBI" id="CHEBI:456215"/>
        <dbReference type="EC" id="6.1.1.15"/>
    </reaction>
    <physiologicalReaction direction="left-to-right" evidence="15">
        <dbReference type="Rhea" id="RHEA:14306"/>
    </physiologicalReaction>
</comment>
<dbReference type="Pfam" id="PF00458">
    <property type="entry name" value="WHEP-TRS"/>
    <property type="match status" value="7"/>
</dbReference>
<dbReference type="FunFam" id="1.10.287.10:FF:000006">
    <property type="entry name" value="Bifunctional glutamate/proline--tRNA ligase"/>
    <property type="match status" value="6"/>
</dbReference>
<feature type="region of interest" description="Disordered" evidence="19">
    <location>
        <begin position="1218"/>
        <end position="1242"/>
    </location>
</feature>
<dbReference type="InterPro" id="IPR020059">
    <property type="entry name" value="Glu/Gln-tRNA-synth_Ib_codon-bd"/>
</dbReference>
<dbReference type="EC" id="6.1.1.17" evidence="3"/>
<dbReference type="GO" id="GO:0006433">
    <property type="term" value="P:prolyl-tRNA aminoacylation"/>
    <property type="evidence" value="ECO:0007669"/>
    <property type="project" value="InterPro"/>
</dbReference>
<dbReference type="CDD" id="cd10309">
    <property type="entry name" value="GST_C_GluProRS_N"/>
    <property type="match status" value="1"/>
</dbReference>
<evidence type="ECO:0000256" key="11">
    <source>
        <dbReference type="ARBA" id="ARBA00022917"/>
    </source>
</evidence>
<evidence type="ECO:0000256" key="8">
    <source>
        <dbReference type="ARBA" id="ARBA00022833"/>
    </source>
</evidence>
<dbReference type="SUPFAM" id="SSF50715">
    <property type="entry name" value="Ribosomal protein L25-like"/>
    <property type="match status" value="1"/>
</dbReference>
<dbReference type="InterPro" id="IPR036282">
    <property type="entry name" value="Glutathione-S-Trfase_C_sf"/>
</dbReference>
<dbReference type="InterPro" id="IPR014729">
    <property type="entry name" value="Rossmann-like_a/b/a_fold"/>
</dbReference>
<evidence type="ECO:0000256" key="4">
    <source>
        <dbReference type="ARBA" id="ARBA00022553"/>
    </source>
</evidence>
<dbReference type="Pfam" id="PF03950">
    <property type="entry name" value="tRNA-synt_1c_C"/>
    <property type="match status" value="1"/>
</dbReference>
<dbReference type="Pfam" id="PF03129">
    <property type="entry name" value="HGTP_anticodon"/>
    <property type="match status" value="1"/>
</dbReference>
<dbReference type="InterPro" id="IPR004499">
    <property type="entry name" value="Pro-tRNA-ligase_IIa_arc-type"/>
</dbReference>
<dbReference type="SUPFAM" id="SSF55681">
    <property type="entry name" value="Class II aaRS and biotin synthetases"/>
    <property type="match status" value="1"/>
</dbReference>
<dbReference type="InterPro" id="IPR020056">
    <property type="entry name" value="Rbsml_bL25/Gln-tRNA_synth_N"/>
</dbReference>
<evidence type="ECO:0000259" key="20">
    <source>
        <dbReference type="PROSITE" id="PS50862"/>
    </source>
</evidence>
<evidence type="ECO:0000259" key="21">
    <source>
        <dbReference type="PROSITE" id="PS51185"/>
    </source>
</evidence>
<dbReference type="InterPro" id="IPR000924">
    <property type="entry name" value="Glu/Gln-tRNA-synth"/>
</dbReference>
<dbReference type="Pfam" id="PF00587">
    <property type="entry name" value="tRNA-synt_2b"/>
    <property type="match status" value="1"/>
</dbReference>
<dbReference type="InterPro" id="IPR002314">
    <property type="entry name" value="aa-tRNA-synt_IIb"/>
</dbReference>
<organism evidence="22 23">
    <name type="scientific">Ceutorhynchus assimilis</name>
    <name type="common">cabbage seed weevil</name>
    <dbReference type="NCBI Taxonomy" id="467358"/>
    <lineage>
        <taxon>Eukaryota</taxon>
        <taxon>Metazoa</taxon>
        <taxon>Ecdysozoa</taxon>
        <taxon>Arthropoda</taxon>
        <taxon>Hexapoda</taxon>
        <taxon>Insecta</taxon>
        <taxon>Pterygota</taxon>
        <taxon>Neoptera</taxon>
        <taxon>Endopterygota</taxon>
        <taxon>Coleoptera</taxon>
        <taxon>Polyphaga</taxon>
        <taxon>Cucujiformia</taxon>
        <taxon>Curculionidae</taxon>
        <taxon>Ceutorhynchinae</taxon>
        <taxon>Ceutorhynchus</taxon>
    </lineage>
</organism>
<dbReference type="InterPro" id="IPR020058">
    <property type="entry name" value="Glu/Gln-tRNA-synth_Ib_cat-dom"/>
</dbReference>
<evidence type="ECO:0000256" key="2">
    <source>
        <dbReference type="ARBA" id="ARBA00012831"/>
    </source>
</evidence>
<dbReference type="NCBIfam" id="TIGR00408">
    <property type="entry name" value="proS_fam_I"/>
    <property type="match status" value="1"/>
</dbReference>
<dbReference type="PROSITE" id="PS51185">
    <property type="entry name" value="WHEP_TRS_2"/>
    <property type="match status" value="7"/>
</dbReference>
<dbReference type="Gene3D" id="1.20.1050.130">
    <property type="match status" value="1"/>
</dbReference>
<keyword evidence="7" id="KW-0547">Nucleotide-binding</keyword>
<dbReference type="PROSITE" id="PS00178">
    <property type="entry name" value="AA_TRNA_LIGASE_I"/>
    <property type="match status" value="1"/>
</dbReference>
<dbReference type="InterPro" id="IPR049437">
    <property type="entry name" value="tRNA-synt_1c_C2"/>
</dbReference>
<dbReference type="Pfam" id="PF20974">
    <property type="entry name" value="tRNA-synt_1c_C2"/>
    <property type="match status" value="1"/>
</dbReference>
<dbReference type="InterPro" id="IPR001412">
    <property type="entry name" value="aa-tRNA-synth_I_CS"/>
</dbReference>
<keyword evidence="12" id="KW-0030">Aminoacyl-tRNA synthetase</keyword>
<dbReference type="GO" id="GO:0004818">
    <property type="term" value="F:glutamate-tRNA ligase activity"/>
    <property type="evidence" value="ECO:0007669"/>
    <property type="project" value="UniProtKB-EC"/>
</dbReference>
<dbReference type="Gene3D" id="2.40.240.10">
    <property type="entry name" value="Ribosomal Protein L25, Chain P"/>
    <property type="match status" value="1"/>
</dbReference>
<sequence length="1761" mass="196756">MKVVLNRNNPPLGGLIVANYVKSSNGNAIEISWGDQTSVENFQCKTSNDVARAVAKIASPHLYGSSAIETTEVDHWLTFALGPLSSKYEFFNAVQVLDKYLGPVTYLANKRLSIADFIVFATLYASKHFQELSSKKAVPVHVQRWFNFIQSQDIVKNTLNNLTPEQKAAIAPAEKKSRQSLDKTPANTTASGRVREGKFIELPGAEMGKVVVRFPPEASGYLHIGHAKAALLNQYYQEAFQGKLIMRFDDTNPAKENPHFEKVILEDVEMLQIKPDMFTHTSQYFDLMLQYCEKMIKDGTAYVDNTEAELMREQREQKVESANRSNSVEKNLQVWEEMKKGSKTGQTYCVRAKIDMQSVNGCMRDPTIYRCKNEEHPRTGNTYKVYPTYDFACPIVDAIEGVTHTLRTMEYHDRDEQFYWFIEALGLRKPYIWEYSRLSMTNTVLSKRKLTWFVNEGLVDGWDDPRMPTVRGVLRRGMTVEGLKEFIIAQGSSRSVVFMEWDKIWAFNKKVIDPIVPRFSAVDANEPVPVLVNGAKEECLTVPKHPKNADVGNKEVWVGPKVLIDRVDADSLREGENATFINWGNLLIKKINKLNGKITTIEADLNLDNKDYKKTPKLTWLAETGKAPFTPTYCVYFEHIISKPLLGKDEDFKQYVKHETRQEFEVLGDPELKKLKKGDIIQVQRKGFFKVDVAYAPANAYTCREQPVVLFHVPDGSTKESPLVAAAKGASKEKSAPKPTEAIASVDLNEKIIQQGDIVRNLKSQKANKNEIDVAVKQLLALKGDYKKATGQEWKPGAVAPSQAVNHPEVNGIDLGSQVQAQADKVRKVKSDKADKATVDAEVKKLLALKAEYKKLTGKDWVAAPVQNSSPAQAPSDANTVSQKITHQGDKVRDLKAQKADKATVEAAVKVLLALKADYKSITGQEWKPGSAPAAVVKTEPVSPTPESEVDVNTILQKITQQGDKIRDLKSKKADKATIEGEVKLLLALKAEYKTLTGQEWKPGTVAATPVSSTPIASNDVDTVLQRIAQQGDKIRDLKSKKADKATVESEVKLLLALKSEYKTLTGQEWKPNTVQVKPGTVHVKQELVAETLSSIGNSLLEQIASQGDKVRQLKAAKADKATIDAAVKLLLEAKESFKVATGRDWKPGMKPEAVNVSAAGGAGDATKEAITAKVNAQGNLVRDLKTKKASKQEIDAAVKTLLELKVEYKNVTGEDFPVAGRAPSKPKESKPKEKVVKQKQATQEKKVVDVEEGGLKKQTRLGLEAKKEESLSDWYSQVITKGEMIEYYDVSGCYILRPWSFAIWEAIKDWLDKEIKSLGVQNCYFPIFVSKSVLEKEKDHIADFAPEVAWVTKSGDSDLAEPIAVRPTSETVMYPAYAKWIQSYRDLPIKLNQWNNVVRWEFKHPQPFLRTREFLWQEGHTAFADKDEADIEVKTILELYAHIYEKLLAIPVVRGRKTEKEKFAGGDYTLTVEAFVSASGRGIQGATSHHLGQNFSKMFDVIYEDPETQQKKYVFQNSWGITTRTIGVMIMVHADNQGLVLPPQVACIQAVLVPCGITASLTEDGKKKLQESCDSLEKDLKQAGVRASGDYRDNYSPGWKFNHWELKGVPIRIELGPKDIEKNQFVAVRRDTGEKITLPRAQAVAKIQELLQDIHDNMYKKALNDLETHKVLLTDWSLFAKNLDQKKIILAPFCGNVDCEDKIKADSVREEDAEPGAPSMGAKALCIPLTQPAEIKSSDKCIHPACTRAPKYYTLFGRSY</sequence>
<comment type="catalytic activity">
    <reaction evidence="14">
        <text>tRNA(Glu) + L-glutamate + ATP = L-glutamyl-tRNA(Glu) + AMP + diphosphate</text>
        <dbReference type="Rhea" id="RHEA:23540"/>
        <dbReference type="Rhea" id="RHEA-COMP:9663"/>
        <dbReference type="Rhea" id="RHEA-COMP:9680"/>
        <dbReference type="ChEBI" id="CHEBI:29985"/>
        <dbReference type="ChEBI" id="CHEBI:30616"/>
        <dbReference type="ChEBI" id="CHEBI:33019"/>
        <dbReference type="ChEBI" id="CHEBI:78442"/>
        <dbReference type="ChEBI" id="CHEBI:78520"/>
        <dbReference type="ChEBI" id="CHEBI:456215"/>
        <dbReference type="EC" id="6.1.1.17"/>
    </reaction>
    <physiologicalReaction direction="left-to-right" evidence="14">
        <dbReference type="Rhea" id="RHEA:23541"/>
    </physiologicalReaction>
</comment>
<gene>
    <name evidence="22" type="ORF">CEUTPL_LOCUS5465</name>
</gene>
<accession>A0A9N9MMJ8</accession>
<dbReference type="Gene3D" id="3.40.50.620">
    <property type="entry name" value="HUPs"/>
    <property type="match status" value="1"/>
</dbReference>
<dbReference type="NCBIfam" id="TIGR00463">
    <property type="entry name" value="gltX_arch"/>
    <property type="match status" value="1"/>
</dbReference>
<feature type="compositionally biased region" description="Basic and acidic residues" evidence="19">
    <location>
        <begin position="1226"/>
        <end position="1242"/>
    </location>
</feature>
<dbReference type="InterPro" id="IPR000738">
    <property type="entry name" value="WHEP-TRS_dom"/>
</dbReference>
<dbReference type="EC" id="6.1.1.15" evidence="2"/>
<dbReference type="SMART" id="SM00946">
    <property type="entry name" value="ProRS-C_1"/>
    <property type="match status" value="1"/>
</dbReference>
<dbReference type="Gene3D" id="3.30.930.10">
    <property type="entry name" value="Bira Bifunctional Protein, Domain 2"/>
    <property type="match status" value="1"/>
</dbReference>
<dbReference type="PROSITE" id="PS50862">
    <property type="entry name" value="AA_TRNA_LIGASE_II"/>
    <property type="match status" value="1"/>
</dbReference>
<dbReference type="InterPro" id="IPR036621">
    <property type="entry name" value="Anticodon-bd_dom_sf"/>
</dbReference>
<reference evidence="22" key="1">
    <citation type="submission" date="2022-01" db="EMBL/GenBank/DDBJ databases">
        <authorList>
            <person name="King R."/>
        </authorList>
    </citation>
    <scope>NUCLEOTIDE SEQUENCE</scope>
</reference>
<evidence type="ECO:0000256" key="10">
    <source>
        <dbReference type="ARBA" id="ARBA00022884"/>
    </source>
</evidence>
<dbReference type="PROSITE" id="PS00762">
    <property type="entry name" value="WHEP_TRS_1"/>
    <property type="match status" value="6"/>
</dbReference>
<evidence type="ECO:0000256" key="1">
    <source>
        <dbReference type="ARBA" id="ARBA00009968"/>
    </source>
</evidence>
<dbReference type="InterPro" id="IPR016061">
    <property type="entry name" value="Pro-tRNA_ligase_II_C"/>
</dbReference>
<dbReference type="CDD" id="cd00807">
    <property type="entry name" value="GlnRS_core"/>
    <property type="match status" value="1"/>
</dbReference>
<comment type="similarity">
    <text evidence="16">In the N-terminal section; belongs to the class-I aminoacyl-tRNA synthetase family. Glutamate--tRNA ligase type 2 subfamily.</text>
</comment>
<evidence type="ECO:0000256" key="16">
    <source>
        <dbReference type="ARBA" id="ARBA00061295"/>
    </source>
</evidence>
<evidence type="ECO:0000313" key="23">
    <source>
        <dbReference type="Proteomes" id="UP001152799"/>
    </source>
</evidence>
<keyword evidence="13" id="KW-0511">Multifunctional enzyme</keyword>